<sequence>MATTRAGNRRIRIIVDPALPEETATVLGDNALMLEKVRKGWKPLPPPRKRSAASLAVKGMLTALALVAAVFVGAGLLVEIVLSLTLVGLVVAAIRAAGDAEDRLSPEHVLYGLAEDCRESYLLEEDFDDAARELLVRTRTAAGSILGSRVNAEGLLDDVRNTVVLPAQEWEIARLLAKLSALRAEHRTLMAGGVTPEVSAAVRPLERVLAESEKAVVARVEAIERYAAHVARAEQAQRAHDQLRAFAERLPRYEELLAESGADALAVPEVGRLAEEADELERALRDSLGAAREVFGHLDGSPGGS</sequence>
<dbReference type="RefSeq" id="WP_386188453.1">
    <property type="nucleotide sequence ID" value="NZ_JBHSBC010000003.1"/>
</dbReference>
<evidence type="ECO:0000256" key="1">
    <source>
        <dbReference type="SAM" id="Phobius"/>
    </source>
</evidence>
<reference evidence="3" key="1">
    <citation type="journal article" date="2019" name="Int. J. Syst. Evol. Microbiol.">
        <title>The Global Catalogue of Microorganisms (GCM) 10K type strain sequencing project: providing services to taxonomists for standard genome sequencing and annotation.</title>
        <authorList>
            <consortium name="The Broad Institute Genomics Platform"/>
            <consortium name="The Broad Institute Genome Sequencing Center for Infectious Disease"/>
            <person name="Wu L."/>
            <person name="Ma J."/>
        </authorList>
    </citation>
    <scope>NUCLEOTIDE SEQUENCE [LARGE SCALE GENOMIC DNA]</scope>
    <source>
        <strain evidence="3">TBRC 7912</strain>
    </source>
</reference>
<evidence type="ECO:0000313" key="3">
    <source>
        <dbReference type="Proteomes" id="UP001595698"/>
    </source>
</evidence>
<evidence type="ECO:0000313" key="2">
    <source>
        <dbReference type="EMBL" id="MFC3979651.1"/>
    </source>
</evidence>
<evidence type="ECO:0008006" key="4">
    <source>
        <dbReference type="Google" id="ProtNLM"/>
    </source>
</evidence>
<keyword evidence="1" id="KW-0472">Membrane</keyword>
<accession>A0ABV8ETM9</accession>
<comment type="caution">
    <text evidence="2">The sequence shown here is derived from an EMBL/GenBank/DDBJ whole genome shotgun (WGS) entry which is preliminary data.</text>
</comment>
<keyword evidence="3" id="KW-1185">Reference proteome</keyword>
<name>A0ABV8ETM9_9ACTN</name>
<proteinExistence type="predicted"/>
<gene>
    <name evidence="2" type="ORF">ACFOYY_05950</name>
</gene>
<feature type="transmembrane region" description="Helical" evidence="1">
    <location>
        <begin position="55"/>
        <end position="74"/>
    </location>
</feature>
<keyword evidence="1" id="KW-0812">Transmembrane</keyword>
<dbReference type="EMBL" id="JBHSBC010000003">
    <property type="protein sequence ID" value="MFC3979651.1"/>
    <property type="molecule type" value="Genomic_DNA"/>
</dbReference>
<protein>
    <recommendedName>
        <fullName evidence="4">5-bromo-4-chloroindolyl phosphate hydrolysis protein</fullName>
    </recommendedName>
</protein>
<organism evidence="2 3">
    <name type="scientific">Streptosporangium jomthongense</name>
    <dbReference type="NCBI Taxonomy" id="1193683"/>
    <lineage>
        <taxon>Bacteria</taxon>
        <taxon>Bacillati</taxon>
        <taxon>Actinomycetota</taxon>
        <taxon>Actinomycetes</taxon>
        <taxon>Streptosporangiales</taxon>
        <taxon>Streptosporangiaceae</taxon>
        <taxon>Streptosporangium</taxon>
    </lineage>
</organism>
<dbReference type="Proteomes" id="UP001595698">
    <property type="component" value="Unassembled WGS sequence"/>
</dbReference>
<keyword evidence="1" id="KW-1133">Transmembrane helix</keyword>